<feature type="binding site" evidence="10">
    <location>
        <position position="154"/>
    </location>
    <ligand>
        <name>[4Fe-4S] cluster</name>
        <dbReference type="ChEBI" id="CHEBI:49883"/>
        <label>3</label>
    </ligand>
</feature>
<dbReference type="PROSITE" id="PS00198">
    <property type="entry name" value="4FE4S_FER_1"/>
    <property type="match status" value="2"/>
</dbReference>
<feature type="binding site" evidence="10">
    <location>
        <position position="173"/>
    </location>
    <ligand>
        <name>[4Fe-4S] cluster</name>
        <dbReference type="ChEBI" id="CHEBI:49883"/>
        <label>3</label>
    </ligand>
</feature>
<dbReference type="OrthoDB" id="9789936at2"/>
<dbReference type="Proteomes" id="UP000308489">
    <property type="component" value="Chromosome 1"/>
</dbReference>
<evidence type="ECO:0000256" key="9">
    <source>
        <dbReference type="ARBA" id="ARBA00023136"/>
    </source>
</evidence>
<dbReference type="KEGG" id="hhw:NCTC503_02084"/>
<dbReference type="Pfam" id="PF00037">
    <property type="entry name" value="Fer4"/>
    <property type="match status" value="1"/>
</dbReference>
<dbReference type="PANTHER" id="PTHR43560:SF1">
    <property type="entry name" value="ION-TRANSLOCATING OXIDOREDUCTASE COMPLEX SUBUNIT B"/>
    <property type="match status" value="1"/>
</dbReference>
<feature type="domain" description="4Fe-4S" evidence="13">
    <location>
        <begin position="34"/>
        <end position="93"/>
    </location>
</feature>
<dbReference type="GO" id="GO:0005886">
    <property type="term" value="C:plasma membrane"/>
    <property type="evidence" value="ECO:0007669"/>
    <property type="project" value="UniProtKB-SubCell"/>
</dbReference>
<dbReference type="HAMAP" id="MF_00463">
    <property type="entry name" value="RsxB_RnfB"/>
    <property type="match status" value="1"/>
</dbReference>
<dbReference type="InterPro" id="IPR050395">
    <property type="entry name" value="4Fe4S_Ferredoxin_RnfB"/>
</dbReference>
<dbReference type="Gene3D" id="1.10.15.40">
    <property type="entry name" value="Electron transport complex subunit B, putative Fe-S cluster"/>
    <property type="match status" value="1"/>
</dbReference>
<keyword evidence="4 10" id="KW-0677">Repeat</keyword>
<feature type="binding site" evidence="10">
    <location>
        <position position="140"/>
    </location>
    <ligand>
        <name>[4Fe-4S] cluster</name>
        <dbReference type="ChEBI" id="CHEBI:49883"/>
        <label>2</label>
    </ligand>
</feature>
<dbReference type="SUPFAM" id="SSF54862">
    <property type="entry name" value="4Fe-4S ferredoxins"/>
    <property type="match status" value="2"/>
</dbReference>
<comment type="subcellular location">
    <subcellularLocation>
        <location evidence="10">Cell membrane</location>
    </subcellularLocation>
</comment>
<dbReference type="AlphaFoldDB" id="A0A4U9RR38"/>
<dbReference type="RefSeq" id="WP_138210657.1">
    <property type="nucleotide sequence ID" value="NZ_CBCRUQ010000021.1"/>
</dbReference>
<comment type="subunit">
    <text evidence="10">The complex is composed of six subunits: RnfA, RnfB, RnfC, RnfD, RnfE and RnfG.</text>
</comment>
<keyword evidence="9 10" id="KW-0472">Membrane</keyword>
<feature type="binding site" evidence="10">
    <location>
        <position position="51"/>
    </location>
    <ligand>
        <name>[4Fe-4S] cluster</name>
        <dbReference type="ChEBI" id="CHEBI:49883"/>
        <label>1</label>
    </ligand>
</feature>
<evidence type="ECO:0000256" key="10">
    <source>
        <dbReference type="HAMAP-Rule" id="MF_00463"/>
    </source>
</evidence>
<keyword evidence="11" id="KW-1133">Transmembrane helix</keyword>
<dbReference type="PANTHER" id="PTHR43560">
    <property type="entry name" value="ION-TRANSLOCATING OXIDOREDUCTASE COMPLEX SUBUNIT B"/>
    <property type="match status" value="1"/>
</dbReference>
<evidence type="ECO:0000256" key="6">
    <source>
        <dbReference type="ARBA" id="ARBA00022982"/>
    </source>
</evidence>
<evidence type="ECO:0000313" key="14">
    <source>
        <dbReference type="EMBL" id="VTQ93303.1"/>
    </source>
</evidence>
<dbReference type="EMBL" id="LR590481">
    <property type="protein sequence ID" value="VTQ93303.1"/>
    <property type="molecule type" value="Genomic_DNA"/>
</dbReference>
<dbReference type="Gene3D" id="3.30.70.20">
    <property type="match status" value="2"/>
</dbReference>
<keyword evidence="11" id="KW-0812">Transmembrane</keyword>
<feature type="binding site" evidence="10">
    <location>
        <position position="144"/>
    </location>
    <ligand>
        <name>[4Fe-4S] cluster</name>
        <dbReference type="ChEBI" id="CHEBI:49883"/>
        <label>2</label>
    </ligand>
</feature>
<evidence type="ECO:0000313" key="15">
    <source>
        <dbReference type="Proteomes" id="UP000308489"/>
    </source>
</evidence>
<dbReference type="Pfam" id="PF12838">
    <property type="entry name" value="Fer4_7"/>
    <property type="match status" value="1"/>
</dbReference>
<dbReference type="GO" id="GO:0051539">
    <property type="term" value="F:4 iron, 4 sulfur cluster binding"/>
    <property type="evidence" value="ECO:0007669"/>
    <property type="project" value="UniProtKB-UniRule"/>
</dbReference>
<keyword evidence="2 10" id="KW-0004">4Fe-4S</keyword>
<name>A0A4U9RR38_HATHI</name>
<feature type="binding site" evidence="10">
    <location>
        <position position="76"/>
    </location>
    <ligand>
        <name>[4Fe-4S] cluster</name>
        <dbReference type="ChEBI" id="CHEBI:49883"/>
        <label>1</label>
    </ligand>
</feature>
<keyword evidence="7 10" id="KW-0408">Iron</keyword>
<keyword evidence="6 10" id="KW-0249">Electron transport</keyword>
<evidence type="ECO:0000256" key="5">
    <source>
        <dbReference type="ARBA" id="ARBA00022967"/>
    </source>
</evidence>
<dbReference type="CDD" id="cd10549">
    <property type="entry name" value="MtMvhB_like"/>
    <property type="match status" value="1"/>
</dbReference>
<protein>
    <recommendedName>
        <fullName evidence="10">Ion-translocating oxidoreductase complex subunit B</fullName>
        <ecNumber evidence="10">7.-.-.-</ecNumber>
    </recommendedName>
    <alternativeName>
        <fullName evidence="10">Rnf electron transport complex subunit B</fullName>
    </alternativeName>
</protein>
<dbReference type="InterPro" id="IPR017896">
    <property type="entry name" value="4Fe4S_Fe-S-bd"/>
</dbReference>
<feature type="region of interest" description="Hydrophobic" evidence="10">
    <location>
        <begin position="1"/>
        <end position="28"/>
    </location>
</feature>
<feature type="domain" description="4Fe-4S ferredoxin-type" evidence="12">
    <location>
        <begin position="238"/>
        <end position="267"/>
    </location>
</feature>
<dbReference type="NCBIfam" id="TIGR01944">
    <property type="entry name" value="rnfB"/>
    <property type="match status" value="1"/>
</dbReference>
<organism evidence="14 15">
    <name type="scientific">Hathewaya histolytica</name>
    <name type="common">Clostridium histolyticum</name>
    <dbReference type="NCBI Taxonomy" id="1498"/>
    <lineage>
        <taxon>Bacteria</taxon>
        <taxon>Bacillati</taxon>
        <taxon>Bacillota</taxon>
        <taxon>Clostridia</taxon>
        <taxon>Eubacteriales</taxon>
        <taxon>Clostridiaceae</taxon>
        <taxon>Hathewaya</taxon>
    </lineage>
</organism>
<dbReference type="InterPro" id="IPR010207">
    <property type="entry name" value="Elect_transpt_cplx_RnfB/RsxB"/>
</dbReference>
<feature type="domain" description="4Fe-4S ferredoxin-type" evidence="12">
    <location>
        <begin position="164"/>
        <end position="193"/>
    </location>
</feature>
<comment type="similarity">
    <text evidence="10">Belongs to the 4Fe4S bacterial-type ferredoxin family. RnfB subfamily.</text>
</comment>
<feature type="binding site" evidence="10">
    <location>
        <position position="179"/>
    </location>
    <ligand>
        <name>[4Fe-4S] cluster</name>
        <dbReference type="ChEBI" id="CHEBI:49883"/>
        <label>3</label>
    </ligand>
</feature>
<sequence>MELNSILFPALSLGGLGLVFGVILGYASKKFHVPVDERVPLVRDCLPGANCGGCGYAGCDAYAEAVVSGEAEANLCSVAASDATEKIGKIMGVSIDMGEPKKAFVKCVGSCNDAKFNGEYYGQMDCQQAAMIPGGGNKSCTYGCLGLGSCVKACKFDAIHVVDGVAIVDDDKCTACAACTVACPKNLIEIKPKSAIIRVACSSKDKLKEVKDACNVGCITCGLCARNCPEGAIVMENNLPVVDKDKCTLCMNCVQKCPTKVIRAYGNEIKVNEIKVNA</sequence>
<evidence type="ECO:0000259" key="12">
    <source>
        <dbReference type="PROSITE" id="PS51379"/>
    </source>
</evidence>
<keyword evidence="3 10" id="KW-0479">Metal-binding</keyword>
<dbReference type="GO" id="GO:0046872">
    <property type="term" value="F:metal ion binding"/>
    <property type="evidence" value="ECO:0007669"/>
    <property type="project" value="UniProtKB-KW"/>
</dbReference>
<feature type="binding site" evidence="10">
    <location>
        <position position="176"/>
    </location>
    <ligand>
        <name>[4Fe-4S] cluster</name>
        <dbReference type="ChEBI" id="CHEBI:49883"/>
        <label>3</label>
    </ligand>
</feature>
<evidence type="ECO:0000256" key="1">
    <source>
        <dbReference type="ARBA" id="ARBA00022448"/>
    </source>
</evidence>
<dbReference type="InterPro" id="IPR017900">
    <property type="entry name" value="4Fe4S_Fe_S_CS"/>
</dbReference>
<keyword evidence="10" id="KW-1003">Cell membrane</keyword>
<dbReference type="GO" id="GO:0022900">
    <property type="term" value="P:electron transport chain"/>
    <property type="evidence" value="ECO:0007669"/>
    <property type="project" value="UniProtKB-UniRule"/>
</dbReference>
<evidence type="ECO:0000256" key="4">
    <source>
        <dbReference type="ARBA" id="ARBA00022737"/>
    </source>
</evidence>
<keyword evidence="5 10" id="KW-1278">Translocase</keyword>
<accession>A0A4U9RR38</accession>
<evidence type="ECO:0000256" key="8">
    <source>
        <dbReference type="ARBA" id="ARBA00023014"/>
    </source>
</evidence>
<dbReference type="PROSITE" id="PS51656">
    <property type="entry name" value="4FE4S"/>
    <property type="match status" value="1"/>
</dbReference>
<feature type="domain" description="4Fe-4S ferredoxin-type" evidence="12">
    <location>
        <begin position="207"/>
        <end position="237"/>
    </location>
</feature>
<comment type="function">
    <text evidence="10">Part of a membrane-bound complex that couples electron transfer with translocation of ions across the membrane.</text>
</comment>
<evidence type="ECO:0000259" key="13">
    <source>
        <dbReference type="PROSITE" id="PS51656"/>
    </source>
</evidence>
<comment type="cofactor">
    <cofactor evidence="10">
        <name>[4Fe-4S] cluster</name>
        <dbReference type="ChEBI" id="CHEBI:49883"/>
    </cofactor>
    <text evidence="10">Binds 3 [4Fe-4S] clusters.</text>
</comment>
<evidence type="ECO:0000256" key="7">
    <source>
        <dbReference type="ARBA" id="ARBA00023004"/>
    </source>
</evidence>
<keyword evidence="8 10" id="KW-0411">Iron-sulfur</keyword>
<dbReference type="GO" id="GO:0009055">
    <property type="term" value="F:electron transfer activity"/>
    <property type="evidence" value="ECO:0007669"/>
    <property type="project" value="InterPro"/>
</dbReference>
<feature type="binding site" evidence="10">
    <location>
        <position position="54"/>
    </location>
    <ligand>
        <name>[4Fe-4S] cluster</name>
        <dbReference type="ChEBI" id="CHEBI:49883"/>
        <label>1</label>
    </ligand>
</feature>
<evidence type="ECO:0000256" key="2">
    <source>
        <dbReference type="ARBA" id="ARBA00022485"/>
    </source>
</evidence>
<evidence type="ECO:0000256" key="3">
    <source>
        <dbReference type="ARBA" id="ARBA00022723"/>
    </source>
</evidence>
<reference evidence="14 15" key="1">
    <citation type="submission" date="2019-05" db="EMBL/GenBank/DDBJ databases">
        <authorList>
            <consortium name="Pathogen Informatics"/>
        </authorList>
    </citation>
    <scope>NUCLEOTIDE SEQUENCE [LARGE SCALE GENOMIC DNA]</scope>
    <source>
        <strain evidence="14 15">NCTC503</strain>
    </source>
</reference>
<comment type="caution">
    <text evidence="10">Lacks conserved residue(s) required for the propagation of feature annotation.</text>
</comment>
<keyword evidence="15" id="KW-1185">Reference proteome</keyword>
<dbReference type="PROSITE" id="PS51379">
    <property type="entry name" value="4FE4S_FER_2"/>
    <property type="match status" value="3"/>
</dbReference>
<dbReference type="InterPro" id="IPR007202">
    <property type="entry name" value="4Fe-4S_dom"/>
</dbReference>
<evidence type="ECO:0000256" key="11">
    <source>
        <dbReference type="SAM" id="Phobius"/>
    </source>
</evidence>
<feature type="binding site" evidence="10">
    <location>
        <position position="59"/>
    </location>
    <ligand>
        <name>[4Fe-4S] cluster</name>
        <dbReference type="ChEBI" id="CHEBI:49883"/>
        <label>1</label>
    </ligand>
</feature>
<dbReference type="Pfam" id="PF04060">
    <property type="entry name" value="FeS"/>
    <property type="match status" value="1"/>
</dbReference>
<dbReference type="EC" id="7.-.-.-" evidence="10"/>
<keyword evidence="1 10" id="KW-0813">Transport</keyword>
<gene>
    <name evidence="10 14" type="primary">rnfB</name>
    <name evidence="14" type="ORF">NCTC503_02084</name>
</gene>
<feature type="binding site" evidence="10">
    <location>
        <position position="183"/>
    </location>
    <ligand>
        <name>[4Fe-4S] cluster</name>
        <dbReference type="ChEBI" id="CHEBI:49883"/>
        <label>2</label>
    </ligand>
</feature>
<feature type="transmembrane region" description="Helical" evidence="11">
    <location>
        <begin position="6"/>
        <end position="27"/>
    </location>
</feature>
<proteinExistence type="inferred from homology"/>
<feature type="binding site" evidence="10">
    <location>
        <position position="150"/>
    </location>
    <ligand>
        <name>[4Fe-4S] cluster</name>
        <dbReference type="ChEBI" id="CHEBI:49883"/>
        <label>2</label>
    </ligand>
</feature>